<protein>
    <recommendedName>
        <fullName evidence="3">DUF4862 domain-containing protein</fullName>
    </recommendedName>
</protein>
<dbReference type="InterPro" id="IPR032344">
    <property type="entry name" value="DUF4862"/>
</dbReference>
<dbReference type="RefSeq" id="WP_058374771.1">
    <property type="nucleotide sequence ID" value="NZ_CP011035.1"/>
</dbReference>
<evidence type="ECO:0000313" key="1">
    <source>
        <dbReference type="EMBL" id="ALS34735.1"/>
    </source>
</evidence>
<evidence type="ECO:0000313" key="2">
    <source>
        <dbReference type="Proteomes" id="UP000065261"/>
    </source>
</evidence>
<gene>
    <name evidence="1" type="ORF">PTRA_b0217</name>
</gene>
<organism evidence="1">
    <name type="scientific">Pseudoalteromonas translucida KMM 520</name>
    <dbReference type="NCBI Taxonomy" id="1315283"/>
    <lineage>
        <taxon>Bacteria</taxon>
        <taxon>Pseudomonadati</taxon>
        <taxon>Pseudomonadota</taxon>
        <taxon>Gammaproteobacteria</taxon>
        <taxon>Alteromonadales</taxon>
        <taxon>Pseudoalteromonadaceae</taxon>
        <taxon>Pseudoalteromonas</taxon>
    </lineage>
</organism>
<dbReference type="OrthoDB" id="7307665at2"/>
<reference evidence="1 2" key="1">
    <citation type="submission" date="2015-03" db="EMBL/GenBank/DDBJ databases">
        <authorList>
            <person name="Murphy D."/>
        </authorList>
    </citation>
    <scope>NUCLEOTIDE SEQUENCE [LARGE SCALE GENOMIC DNA]</scope>
    <source>
        <strain evidence="1 2">KMM 520</strain>
    </source>
</reference>
<dbReference type="PATRIC" id="fig|1315283.4.peg.3326"/>
<dbReference type="KEGG" id="ptn:PTRA_b0217"/>
<dbReference type="Pfam" id="PF16154">
    <property type="entry name" value="DUF4862"/>
    <property type="match status" value="1"/>
</dbReference>
<proteinExistence type="predicted"/>
<sequence length="320" mass="35779">MKIIVGAYASVPSDASWDKETEHLFYQQLKNNTLIDGLEVPFTGKLHKYDNDWFYNQLDKNWCYVITCIPGTMGELAKDPHFGIASDNEAGRLNALAFYQQANTEIAKLNSHFNKQVVSHIQIHTAPAITPNTSSSVSALVKSLNELQSWDWHGAKLIIEHCDAYMQNQSSEKGFMRIEDELLAIATVNKQANNKLGITINWGRSAIEAQSATGPLHHMQLCINENLLSGLIFSGASSTSALYGAWKDSHMPPIMNDFDQLNNKDSELSEHEIKKCMQLQQSAKLDFVGCKISILPHQQPLASRIQYIQNTLAMIKTAID</sequence>
<name>A0A0U2ITC6_9GAMM</name>
<evidence type="ECO:0008006" key="3">
    <source>
        <dbReference type="Google" id="ProtNLM"/>
    </source>
</evidence>
<dbReference type="AlphaFoldDB" id="A0A0U2ITC6"/>
<accession>A0A0U2ITC6</accession>
<dbReference type="EMBL" id="CP011035">
    <property type="protein sequence ID" value="ALS34735.1"/>
    <property type="molecule type" value="Genomic_DNA"/>
</dbReference>
<dbReference type="Proteomes" id="UP000065261">
    <property type="component" value="Chromosome II"/>
</dbReference>